<name>A0A8T0EW37_ARGBR</name>
<accession>A0A8T0EW37</accession>
<dbReference type="SMART" id="SM00353">
    <property type="entry name" value="HLH"/>
    <property type="match status" value="1"/>
</dbReference>
<dbReference type="GO" id="GO:0000981">
    <property type="term" value="F:DNA-binding transcription factor activity, RNA polymerase II-specific"/>
    <property type="evidence" value="ECO:0007669"/>
    <property type="project" value="TreeGrafter"/>
</dbReference>
<evidence type="ECO:0000256" key="2">
    <source>
        <dbReference type="SAM" id="MobiDB-lite"/>
    </source>
</evidence>
<dbReference type="GO" id="GO:0000977">
    <property type="term" value="F:RNA polymerase II transcription regulatory region sequence-specific DNA binding"/>
    <property type="evidence" value="ECO:0007669"/>
    <property type="project" value="TreeGrafter"/>
</dbReference>
<comment type="caution">
    <text evidence="5">The sequence shown here is derived from an EMBL/GenBank/DDBJ whole genome shotgun (WGS) entry which is preliminary data.</text>
</comment>
<feature type="compositionally biased region" description="Basic and acidic residues" evidence="2">
    <location>
        <begin position="110"/>
        <end position="124"/>
    </location>
</feature>
<dbReference type="Pfam" id="PF00010">
    <property type="entry name" value="HLH"/>
    <property type="match status" value="1"/>
</dbReference>
<feature type="transmembrane region" description="Helical" evidence="3">
    <location>
        <begin position="700"/>
        <end position="718"/>
    </location>
</feature>
<dbReference type="Proteomes" id="UP000807504">
    <property type="component" value="Unassembled WGS sequence"/>
</dbReference>
<evidence type="ECO:0000313" key="5">
    <source>
        <dbReference type="EMBL" id="KAF8782320.1"/>
    </source>
</evidence>
<keyword evidence="3" id="KW-0812">Transmembrane</keyword>
<dbReference type="CDD" id="cd19724">
    <property type="entry name" value="bHLH_TS_ASCL3_like"/>
    <property type="match status" value="1"/>
</dbReference>
<reference evidence="5" key="2">
    <citation type="submission" date="2020-06" db="EMBL/GenBank/DDBJ databases">
        <authorList>
            <person name="Sheffer M."/>
        </authorList>
    </citation>
    <scope>NUCLEOTIDE SEQUENCE</scope>
</reference>
<keyword evidence="3" id="KW-0472">Membrane</keyword>
<feature type="domain" description="BHLH" evidence="4">
    <location>
        <begin position="147"/>
        <end position="201"/>
    </location>
</feature>
<dbReference type="Gene3D" id="4.10.280.10">
    <property type="entry name" value="Helix-loop-helix DNA-binding domain"/>
    <property type="match status" value="1"/>
</dbReference>
<dbReference type="InterPro" id="IPR050283">
    <property type="entry name" value="E-box_TF_Regulators"/>
</dbReference>
<evidence type="ECO:0000313" key="6">
    <source>
        <dbReference type="Proteomes" id="UP000807504"/>
    </source>
</evidence>
<evidence type="ECO:0000259" key="4">
    <source>
        <dbReference type="PROSITE" id="PS50888"/>
    </source>
</evidence>
<keyword evidence="3" id="KW-1133">Transmembrane helix</keyword>
<dbReference type="GO" id="GO:0032502">
    <property type="term" value="P:developmental process"/>
    <property type="evidence" value="ECO:0007669"/>
    <property type="project" value="TreeGrafter"/>
</dbReference>
<dbReference type="InterPro" id="IPR011598">
    <property type="entry name" value="bHLH_dom"/>
</dbReference>
<evidence type="ECO:0000256" key="1">
    <source>
        <dbReference type="ARBA" id="ARBA00023125"/>
    </source>
</evidence>
<feature type="transmembrane region" description="Helical" evidence="3">
    <location>
        <begin position="225"/>
        <end position="249"/>
    </location>
</feature>
<dbReference type="SUPFAM" id="SSF47459">
    <property type="entry name" value="HLH, helix-loop-helix DNA-binding domain"/>
    <property type="match status" value="1"/>
</dbReference>
<sequence length="719" mass="83744">MSSGKMPEYTMLTPLPLTPDVMPHDFEQLVNMGFTLPCELVPHYSFVNMMPPLGPTMILESGSSGGGPASDPPVTPRNLTSPEMDEHEEDDDDDDDRVGISGCSNQSQGDAEHDMNDMKADKDPFAPQCKIPLPTPFSPYEYWLEPSFIRRRNERERQRVRNVNDGFERLKSHIPLNAKDKDKRLSKVEILRMAIRYIRNLQDMLKNDGMDDSKENMQWFNNEHVMSIGFIIFLTTLWLLIPTSVTYSVEDFMRSILKKIMTCPITKDGYISQRPVAAFSPARYMQLIALVKKDSKELTCGRSKPVPFLLNDPRTWNFCTIGLCLSDECVCFRDFNGKKCNKFQGKCWLFYCFLTGCKFELPSLRCACDASLYGQTVSSGIYFYDHGIEHTYRPPPIGFATIDVIEVPVIRETDFGGYEVIGGNHRKSMDSDIYLQNSQEDGMFVPTKQQFPLSRWNRKEYFPNNFRLAESPVQSEVVQKNTAYGNHFKLSHPREFENTYPYEDERSISENFLDSENNIEDKDFSNQINLYENMEAKPKRFERFRYINQADENAQENENESPDYRNWRNENSDYIFRNPVGPFYKTNLDILNDRKYPKGVKKNVRNLDMVDDENSLQTFKYPDTFNDWEEINPYNRPKSYTKFSRFSRNTMNRPGSFQEKQTNEGGRPDFSTMRVLWSDSEDEEVSGDEFKFLSENEASILYFNPFLHLCIFLMVFIFL</sequence>
<reference evidence="5" key="1">
    <citation type="journal article" date="2020" name="bioRxiv">
        <title>Chromosome-level reference genome of the European wasp spider Argiope bruennichi: a resource for studies on range expansion and evolutionary adaptation.</title>
        <authorList>
            <person name="Sheffer M.M."/>
            <person name="Hoppe A."/>
            <person name="Krehenwinkel H."/>
            <person name="Uhl G."/>
            <person name="Kuss A.W."/>
            <person name="Jensen L."/>
            <person name="Jensen C."/>
            <person name="Gillespie R.G."/>
            <person name="Hoff K.J."/>
            <person name="Prost S."/>
        </authorList>
    </citation>
    <scope>NUCLEOTIDE SEQUENCE</scope>
</reference>
<feature type="region of interest" description="Disordered" evidence="2">
    <location>
        <begin position="58"/>
        <end position="124"/>
    </location>
</feature>
<organism evidence="5 6">
    <name type="scientific">Argiope bruennichi</name>
    <name type="common">Wasp spider</name>
    <name type="synonym">Aranea bruennichi</name>
    <dbReference type="NCBI Taxonomy" id="94029"/>
    <lineage>
        <taxon>Eukaryota</taxon>
        <taxon>Metazoa</taxon>
        <taxon>Ecdysozoa</taxon>
        <taxon>Arthropoda</taxon>
        <taxon>Chelicerata</taxon>
        <taxon>Arachnida</taxon>
        <taxon>Araneae</taxon>
        <taxon>Araneomorphae</taxon>
        <taxon>Entelegynae</taxon>
        <taxon>Araneoidea</taxon>
        <taxon>Araneidae</taxon>
        <taxon>Argiope</taxon>
    </lineage>
</organism>
<evidence type="ECO:0000256" key="3">
    <source>
        <dbReference type="SAM" id="Phobius"/>
    </source>
</evidence>
<dbReference type="PROSITE" id="PS50888">
    <property type="entry name" value="BHLH"/>
    <property type="match status" value="1"/>
</dbReference>
<keyword evidence="1" id="KW-0238">DNA-binding</keyword>
<dbReference type="PANTHER" id="PTHR23349:SF108">
    <property type="entry name" value="BHLH DOMAIN-CONTAINING PROTEIN"/>
    <property type="match status" value="1"/>
</dbReference>
<protein>
    <submittedName>
        <fullName evidence="5">Achaete-scute like protein</fullName>
    </submittedName>
</protein>
<keyword evidence="6" id="KW-1185">Reference proteome</keyword>
<proteinExistence type="predicted"/>
<dbReference type="AlphaFoldDB" id="A0A8T0EW37"/>
<feature type="compositionally biased region" description="Acidic residues" evidence="2">
    <location>
        <begin position="83"/>
        <end position="96"/>
    </location>
</feature>
<dbReference type="GO" id="GO:0046983">
    <property type="term" value="F:protein dimerization activity"/>
    <property type="evidence" value="ECO:0007669"/>
    <property type="project" value="InterPro"/>
</dbReference>
<dbReference type="EMBL" id="JABXBU010001863">
    <property type="protein sequence ID" value="KAF8782320.1"/>
    <property type="molecule type" value="Genomic_DNA"/>
</dbReference>
<dbReference type="InterPro" id="IPR036638">
    <property type="entry name" value="HLH_DNA-bd_sf"/>
</dbReference>
<gene>
    <name evidence="5" type="ORF">HNY73_012619</name>
</gene>
<dbReference type="PANTHER" id="PTHR23349">
    <property type="entry name" value="BASIC HELIX-LOOP-HELIX TRANSCRIPTION FACTOR, TWIST"/>
    <property type="match status" value="1"/>
</dbReference>